<evidence type="ECO:0000256" key="1">
    <source>
        <dbReference type="SAM" id="MobiDB-lite"/>
    </source>
</evidence>
<organism evidence="2 3">
    <name type="scientific">Xenoophorus captivus</name>
    <dbReference type="NCBI Taxonomy" id="1517983"/>
    <lineage>
        <taxon>Eukaryota</taxon>
        <taxon>Metazoa</taxon>
        <taxon>Chordata</taxon>
        <taxon>Craniata</taxon>
        <taxon>Vertebrata</taxon>
        <taxon>Euteleostomi</taxon>
        <taxon>Actinopterygii</taxon>
        <taxon>Neopterygii</taxon>
        <taxon>Teleostei</taxon>
        <taxon>Neoteleostei</taxon>
        <taxon>Acanthomorphata</taxon>
        <taxon>Ovalentaria</taxon>
        <taxon>Atherinomorphae</taxon>
        <taxon>Cyprinodontiformes</taxon>
        <taxon>Goodeidae</taxon>
        <taxon>Xenoophorus</taxon>
    </lineage>
</organism>
<protein>
    <submittedName>
        <fullName evidence="2">Uncharacterized protein</fullName>
    </submittedName>
</protein>
<evidence type="ECO:0000313" key="2">
    <source>
        <dbReference type="EMBL" id="MEQ2193106.1"/>
    </source>
</evidence>
<accession>A0ABV0QBE4</accession>
<gene>
    <name evidence="2" type="ORF">XENOCAPTIV_023941</name>
</gene>
<feature type="region of interest" description="Disordered" evidence="1">
    <location>
        <begin position="1"/>
        <end position="30"/>
    </location>
</feature>
<dbReference type="EMBL" id="JAHRIN010005506">
    <property type="protein sequence ID" value="MEQ2193106.1"/>
    <property type="molecule type" value="Genomic_DNA"/>
</dbReference>
<comment type="caution">
    <text evidence="2">The sequence shown here is derived from an EMBL/GenBank/DDBJ whole genome shotgun (WGS) entry which is preliminary data.</text>
</comment>
<keyword evidence="3" id="KW-1185">Reference proteome</keyword>
<proteinExistence type="predicted"/>
<reference evidence="2 3" key="1">
    <citation type="submission" date="2021-06" db="EMBL/GenBank/DDBJ databases">
        <authorList>
            <person name="Palmer J.M."/>
        </authorList>
    </citation>
    <scope>NUCLEOTIDE SEQUENCE [LARGE SCALE GENOMIC DNA]</scope>
    <source>
        <strain evidence="2 3">XC_2019</strain>
        <tissue evidence="2">Muscle</tissue>
    </source>
</reference>
<feature type="non-terminal residue" evidence="2">
    <location>
        <position position="1"/>
    </location>
</feature>
<sequence>NSGSGGGSLEATPSWSQLSSSPTISQQHITATAKSKEGLLSAVDIFRSNGRAAQLGPQETGAAGGQVYRRRQREYGRQHWECQWRC</sequence>
<dbReference type="Proteomes" id="UP001434883">
    <property type="component" value="Unassembled WGS sequence"/>
</dbReference>
<feature type="compositionally biased region" description="Polar residues" evidence="1">
    <location>
        <begin position="11"/>
        <end position="30"/>
    </location>
</feature>
<name>A0ABV0QBE4_9TELE</name>
<evidence type="ECO:0000313" key="3">
    <source>
        <dbReference type="Proteomes" id="UP001434883"/>
    </source>
</evidence>